<organism evidence="1 2">
    <name type="scientific">Caballeronia zhejiangensis</name>
    <dbReference type="NCBI Taxonomy" id="871203"/>
    <lineage>
        <taxon>Bacteria</taxon>
        <taxon>Pseudomonadati</taxon>
        <taxon>Pseudomonadota</taxon>
        <taxon>Betaproteobacteria</taxon>
        <taxon>Burkholderiales</taxon>
        <taxon>Burkholderiaceae</taxon>
        <taxon>Caballeronia</taxon>
    </lineage>
</organism>
<comment type="caution">
    <text evidence="1">The sequence shown here is derived from an EMBL/GenBank/DDBJ whole genome shotgun (WGS) entry which is preliminary data.</text>
</comment>
<proteinExistence type="predicted"/>
<keyword evidence="2" id="KW-1185">Reference proteome</keyword>
<protein>
    <submittedName>
        <fullName evidence="1">Uncharacterized protein</fullName>
    </submittedName>
</protein>
<dbReference type="Proteomes" id="UP000027451">
    <property type="component" value="Unassembled WGS sequence"/>
</dbReference>
<name>A0A656QAR7_9BURK</name>
<evidence type="ECO:0000313" key="2">
    <source>
        <dbReference type="Proteomes" id="UP000027451"/>
    </source>
</evidence>
<dbReference type="EMBL" id="JFHD01000036">
    <property type="protein sequence ID" value="KDR26301.1"/>
    <property type="molecule type" value="Genomic_DNA"/>
</dbReference>
<dbReference type="AlphaFoldDB" id="A0A656QAR7"/>
<evidence type="ECO:0000313" key="1">
    <source>
        <dbReference type="EMBL" id="KDR26301.1"/>
    </source>
</evidence>
<sequence length="67" mass="7606">MARSSARCVSSISSRAFGEEDRRLLRDLGRMAEQEMAELQLATIDELTLLSNRRFTKKLSILIGLHI</sequence>
<accession>A0A656QAR7</accession>
<reference evidence="1 2" key="1">
    <citation type="submission" date="2014-03" db="EMBL/GenBank/DDBJ databases">
        <title>Draft Genome Sequences of Four Burkholderia Strains.</title>
        <authorList>
            <person name="Liu X.Y."/>
            <person name="Li C.X."/>
            <person name="Xu J.H."/>
        </authorList>
    </citation>
    <scope>NUCLEOTIDE SEQUENCE [LARGE SCALE GENOMIC DNA]</scope>
    <source>
        <strain evidence="1 2">OP-1</strain>
    </source>
</reference>
<gene>
    <name evidence="1" type="ORF">BG60_23420</name>
</gene>